<proteinExistence type="predicted"/>
<evidence type="ECO:0000256" key="1">
    <source>
        <dbReference type="SAM" id="SignalP"/>
    </source>
</evidence>
<dbReference type="AlphaFoldDB" id="A0A420WHS6"/>
<name>A0A420WHS6_9PROT</name>
<evidence type="ECO:0000313" key="2">
    <source>
        <dbReference type="EMBL" id="RKQ70543.1"/>
    </source>
</evidence>
<sequence>MSGALKHGLAGLGLLLAASGPSLAADGHDMLFGSLLVDQLEHGWRDGHDTVEWKAQGWIGGDAEKLYLKTEGEYVQDNTVEKAEVQLLYSRMIADFWDVQAGIRHDFRPDDPSRTYGVFGFQGLAPYVIEVDASLFVSEKGNVSARFEAEHDILITQRLIAQPKLEVSAALQEVEELGIGSGLNDIELGFRVRYEITRKFAPYIGVSWSRSLGNTADFARAEGEDVDNLAFLTGIRFAF</sequence>
<dbReference type="InterPro" id="IPR007939">
    <property type="entry name" value="Cu-R_B_prcur"/>
</dbReference>
<reference evidence="2 3" key="1">
    <citation type="submission" date="2018-10" db="EMBL/GenBank/DDBJ databases">
        <title>Comparative analysis of microorganisms from saline springs in Andes Mountain Range, Colombia.</title>
        <authorList>
            <person name="Rubin E."/>
        </authorList>
    </citation>
    <scope>NUCLEOTIDE SEQUENCE [LARGE SCALE GENOMIC DNA]</scope>
    <source>
        <strain evidence="2 3">USBA 36</strain>
    </source>
</reference>
<dbReference type="GO" id="GO:0009279">
    <property type="term" value="C:cell outer membrane"/>
    <property type="evidence" value="ECO:0007669"/>
    <property type="project" value="InterPro"/>
</dbReference>
<protein>
    <submittedName>
        <fullName evidence="2">Copper resistance protein B</fullName>
    </submittedName>
</protein>
<dbReference type="Pfam" id="PF05275">
    <property type="entry name" value="CopB"/>
    <property type="match status" value="1"/>
</dbReference>
<dbReference type="Proteomes" id="UP000277424">
    <property type="component" value="Unassembled WGS sequence"/>
</dbReference>
<organism evidence="2 3">
    <name type="scientific">Oceanibaculum indicum</name>
    <dbReference type="NCBI Taxonomy" id="526216"/>
    <lineage>
        <taxon>Bacteria</taxon>
        <taxon>Pseudomonadati</taxon>
        <taxon>Pseudomonadota</taxon>
        <taxon>Alphaproteobacteria</taxon>
        <taxon>Rhodospirillales</taxon>
        <taxon>Oceanibaculaceae</taxon>
        <taxon>Oceanibaculum</taxon>
    </lineage>
</organism>
<feature type="signal peptide" evidence="1">
    <location>
        <begin position="1"/>
        <end position="24"/>
    </location>
</feature>
<evidence type="ECO:0000313" key="3">
    <source>
        <dbReference type="Proteomes" id="UP000277424"/>
    </source>
</evidence>
<keyword evidence="1" id="KW-0732">Signal</keyword>
<accession>A0A420WHS6</accession>
<dbReference type="GO" id="GO:0005507">
    <property type="term" value="F:copper ion binding"/>
    <property type="evidence" value="ECO:0007669"/>
    <property type="project" value="InterPro"/>
</dbReference>
<gene>
    <name evidence="2" type="ORF">BCL74_2491</name>
</gene>
<dbReference type="RefSeq" id="WP_121220377.1">
    <property type="nucleotide sequence ID" value="NZ_RBIG01000002.1"/>
</dbReference>
<comment type="caution">
    <text evidence="2">The sequence shown here is derived from an EMBL/GenBank/DDBJ whole genome shotgun (WGS) entry which is preliminary data.</text>
</comment>
<dbReference type="EMBL" id="RBIG01000002">
    <property type="protein sequence ID" value="RKQ70543.1"/>
    <property type="molecule type" value="Genomic_DNA"/>
</dbReference>
<feature type="chain" id="PRO_5019482474" evidence="1">
    <location>
        <begin position="25"/>
        <end position="239"/>
    </location>
</feature>
<dbReference type="GO" id="GO:0006878">
    <property type="term" value="P:intracellular copper ion homeostasis"/>
    <property type="evidence" value="ECO:0007669"/>
    <property type="project" value="InterPro"/>
</dbReference>
<dbReference type="OrthoDB" id="9778934at2"/>